<dbReference type="Gene3D" id="3.90.230.10">
    <property type="entry name" value="Creatinase/methionine aminopeptidase superfamily"/>
    <property type="match status" value="1"/>
</dbReference>
<protein>
    <submittedName>
        <fullName evidence="3">Xaa-Pro peptidase family protein</fullName>
    </submittedName>
</protein>
<dbReference type="InterPro" id="IPR001714">
    <property type="entry name" value="Pept_M24_MAP"/>
</dbReference>
<dbReference type="AlphaFoldDB" id="A0A921FYA6"/>
<sequence>MNRLVKLQQQFDELSIDGLMINGDWNRRYVTGFTGSNGIVLITKNDVTLITDYRYFEQAKSQTGLSVVLHAEHTGHKHKIYDEAAKQIKKMGIKRLGFEQQHLSFGNYAKLDGLIDCEMIPTYDVVENLRMVKSLEEIENIRTSSKITDDAFVHILDFIRPGLTELKVAGELESFIKKNGGITSTFSPIVASGKRASLPHGRASDKVIEKGDMITIDFGTNYNGYWSDISRVVAMGEPNEKMMEVQQVVLRAFTNCATNLKSGLTDREVDKYMRDVLIEADYNQFSGTGTGHGIGLEVHEKPLFSVDSEKILLPGMVITIEPGIYLPEIGGARIEDMLLVTEEGCEVLSPSSKELVIL</sequence>
<dbReference type="SUPFAM" id="SSF53092">
    <property type="entry name" value="Creatinase/prolidase N-terminal domain"/>
    <property type="match status" value="1"/>
</dbReference>
<accession>A0A921FYA6</accession>
<dbReference type="PANTHER" id="PTHR46112:SF3">
    <property type="entry name" value="AMINOPEPTIDASE YPDF"/>
    <property type="match status" value="1"/>
</dbReference>
<dbReference type="PANTHER" id="PTHR46112">
    <property type="entry name" value="AMINOPEPTIDASE"/>
    <property type="match status" value="1"/>
</dbReference>
<dbReference type="InterPro" id="IPR000587">
    <property type="entry name" value="Creatinase_N"/>
</dbReference>
<organism evidence="3 4">
    <name type="scientific">Sporosarcina psychrophila</name>
    <name type="common">Bacillus psychrophilus</name>
    <dbReference type="NCBI Taxonomy" id="1476"/>
    <lineage>
        <taxon>Bacteria</taxon>
        <taxon>Bacillati</taxon>
        <taxon>Bacillota</taxon>
        <taxon>Bacilli</taxon>
        <taxon>Bacillales</taxon>
        <taxon>Caryophanaceae</taxon>
        <taxon>Sporosarcina</taxon>
    </lineage>
</organism>
<evidence type="ECO:0000313" key="3">
    <source>
        <dbReference type="EMBL" id="HJF31883.1"/>
    </source>
</evidence>
<dbReference type="InterPro" id="IPR000994">
    <property type="entry name" value="Pept_M24"/>
</dbReference>
<dbReference type="Proteomes" id="UP000698173">
    <property type="component" value="Unassembled WGS sequence"/>
</dbReference>
<dbReference type="Pfam" id="PF01321">
    <property type="entry name" value="Creatinase_N"/>
    <property type="match status" value="1"/>
</dbReference>
<evidence type="ECO:0000259" key="1">
    <source>
        <dbReference type="Pfam" id="PF00557"/>
    </source>
</evidence>
<dbReference type="InterPro" id="IPR029149">
    <property type="entry name" value="Creatin/AminoP/Spt16_N"/>
</dbReference>
<dbReference type="GO" id="GO:0004177">
    <property type="term" value="F:aminopeptidase activity"/>
    <property type="evidence" value="ECO:0007669"/>
    <property type="project" value="UniProtKB-ARBA"/>
</dbReference>
<dbReference type="Pfam" id="PF00557">
    <property type="entry name" value="Peptidase_M24"/>
    <property type="match status" value="1"/>
</dbReference>
<dbReference type="InterPro" id="IPR036005">
    <property type="entry name" value="Creatinase/aminopeptidase-like"/>
</dbReference>
<dbReference type="CDD" id="cd01092">
    <property type="entry name" value="APP-like"/>
    <property type="match status" value="1"/>
</dbReference>
<feature type="domain" description="Creatinase N-terminal" evidence="2">
    <location>
        <begin position="3"/>
        <end position="132"/>
    </location>
</feature>
<dbReference type="PRINTS" id="PR00599">
    <property type="entry name" value="MAPEPTIDASE"/>
</dbReference>
<gene>
    <name evidence="3" type="ORF">K8V56_08895</name>
</gene>
<dbReference type="EMBL" id="DYWT01000144">
    <property type="protein sequence ID" value="HJF31883.1"/>
    <property type="molecule type" value="Genomic_DNA"/>
</dbReference>
<name>A0A921FYA6_SPOPS</name>
<feature type="domain" description="Peptidase M24" evidence="1">
    <location>
        <begin position="139"/>
        <end position="342"/>
    </location>
</feature>
<evidence type="ECO:0000259" key="2">
    <source>
        <dbReference type="Pfam" id="PF01321"/>
    </source>
</evidence>
<dbReference type="InterPro" id="IPR050659">
    <property type="entry name" value="Peptidase_M24B"/>
</dbReference>
<dbReference type="GO" id="GO:0008235">
    <property type="term" value="F:metalloexopeptidase activity"/>
    <property type="evidence" value="ECO:0007669"/>
    <property type="project" value="UniProtKB-ARBA"/>
</dbReference>
<reference evidence="3" key="2">
    <citation type="submission" date="2021-09" db="EMBL/GenBank/DDBJ databases">
        <authorList>
            <person name="Gilroy R."/>
        </authorList>
    </citation>
    <scope>NUCLEOTIDE SEQUENCE</scope>
    <source>
        <strain evidence="3">CHK171-7178</strain>
    </source>
</reference>
<dbReference type="Gene3D" id="3.40.350.10">
    <property type="entry name" value="Creatinase/prolidase N-terminal domain"/>
    <property type="match status" value="1"/>
</dbReference>
<evidence type="ECO:0000313" key="4">
    <source>
        <dbReference type="Proteomes" id="UP000698173"/>
    </source>
</evidence>
<proteinExistence type="predicted"/>
<reference evidence="3" key="1">
    <citation type="journal article" date="2021" name="PeerJ">
        <title>Extensive microbial diversity within the chicken gut microbiome revealed by metagenomics and culture.</title>
        <authorList>
            <person name="Gilroy R."/>
            <person name="Ravi A."/>
            <person name="Getino M."/>
            <person name="Pursley I."/>
            <person name="Horton D.L."/>
            <person name="Alikhan N.F."/>
            <person name="Baker D."/>
            <person name="Gharbi K."/>
            <person name="Hall N."/>
            <person name="Watson M."/>
            <person name="Adriaenssens E.M."/>
            <person name="Foster-Nyarko E."/>
            <person name="Jarju S."/>
            <person name="Secka A."/>
            <person name="Antonio M."/>
            <person name="Oren A."/>
            <person name="Chaudhuri R.R."/>
            <person name="La Ragione R."/>
            <person name="Hildebrand F."/>
            <person name="Pallen M.J."/>
        </authorList>
    </citation>
    <scope>NUCLEOTIDE SEQUENCE</scope>
    <source>
        <strain evidence="3">CHK171-7178</strain>
    </source>
</reference>
<dbReference type="SUPFAM" id="SSF55920">
    <property type="entry name" value="Creatinase/aminopeptidase"/>
    <property type="match status" value="1"/>
</dbReference>
<comment type="caution">
    <text evidence="3">The sequence shown here is derived from an EMBL/GenBank/DDBJ whole genome shotgun (WGS) entry which is preliminary data.</text>
</comment>